<sequence length="243" mass="27494">MKILTNIKSWFDKLRNAYPKPKTSSPAKPIPPELQAQLAQFRAANPELKAASDEQLMELIPRVMRHMADIDPTDEAALDRMSAADLGILGEQLLEQGKWPEAEPVLLRALERSEQEGDVDNRISAAGLLGRLCRDRRDFAEAHTLLQQVLGLAERLDDKWWQGTIFHDIGTTHAMQSQYHQAIVHYKKSLEIAKALGNELEMVVNYTRLFPKLGSEKETLLRRATEVRILANTVVTNMFVCRG</sequence>
<dbReference type="SUPFAM" id="SSF48452">
    <property type="entry name" value="TPR-like"/>
    <property type="match status" value="1"/>
</dbReference>
<dbReference type="InterPro" id="IPR019734">
    <property type="entry name" value="TPR_rpt"/>
</dbReference>
<proteinExistence type="predicted"/>
<organism evidence="1">
    <name type="scientific">Candidatus Kentrum sp. FW</name>
    <dbReference type="NCBI Taxonomy" id="2126338"/>
    <lineage>
        <taxon>Bacteria</taxon>
        <taxon>Pseudomonadati</taxon>
        <taxon>Pseudomonadota</taxon>
        <taxon>Gammaproteobacteria</taxon>
        <taxon>Candidatus Kentrum</taxon>
    </lineage>
</organism>
<reference evidence="1" key="1">
    <citation type="submission" date="2019-02" db="EMBL/GenBank/DDBJ databases">
        <authorList>
            <person name="Gruber-Vodicka R. H."/>
            <person name="Seah K. B. B."/>
        </authorList>
    </citation>
    <scope>NUCLEOTIDE SEQUENCE</scope>
    <source>
        <strain evidence="1">BECK_BZ15</strain>
    </source>
</reference>
<protein>
    <submittedName>
        <fullName evidence="1">Tetratricopeptide repeat-containing protein</fullName>
    </submittedName>
</protein>
<gene>
    <name evidence="1" type="ORF">BECKFW1821A_GA0114235_101617</name>
</gene>
<accession>A0A450S684</accession>
<dbReference type="AlphaFoldDB" id="A0A450S684"/>
<dbReference type="EMBL" id="CAADEW010000016">
    <property type="protein sequence ID" value="VFJ47396.1"/>
    <property type="molecule type" value="Genomic_DNA"/>
</dbReference>
<dbReference type="Pfam" id="PF13424">
    <property type="entry name" value="TPR_12"/>
    <property type="match status" value="1"/>
</dbReference>
<dbReference type="Gene3D" id="1.25.40.10">
    <property type="entry name" value="Tetratricopeptide repeat domain"/>
    <property type="match status" value="1"/>
</dbReference>
<evidence type="ECO:0000313" key="1">
    <source>
        <dbReference type="EMBL" id="VFJ47396.1"/>
    </source>
</evidence>
<dbReference type="InterPro" id="IPR011990">
    <property type="entry name" value="TPR-like_helical_dom_sf"/>
</dbReference>
<name>A0A450S684_9GAMM</name>
<dbReference type="SMART" id="SM00028">
    <property type="entry name" value="TPR"/>
    <property type="match status" value="3"/>
</dbReference>